<dbReference type="PANTHER" id="PTHR11439:SF495">
    <property type="entry name" value="REVERSE TRANSCRIPTASE, RNA-DEPENDENT DNA POLYMERASE-RELATED"/>
    <property type="match status" value="1"/>
</dbReference>
<organism evidence="2 3">
    <name type="scientific">Tanacetum coccineum</name>
    <dbReference type="NCBI Taxonomy" id="301880"/>
    <lineage>
        <taxon>Eukaryota</taxon>
        <taxon>Viridiplantae</taxon>
        <taxon>Streptophyta</taxon>
        <taxon>Embryophyta</taxon>
        <taxon>Tracheophyta</taxon>
        <taxon>Spermatophyta</taxon>
        <taxon>Magnoliopsida</taxon>
        <taxon>eudicotyledons</taxon>
        <taxon>Gunneridae</taxon>
        <taxon>Pentapetalae</taxon>
        <taxon>asterids</taxon>
        <taxon>campanulids</taxon>
        <taxon>Asterales</taxon>
        <taxon>Asteraceae</taxon>
        <taxon>Asteroideae</taxon>
        <taxon>Anthemideae</taxon>
        <taxon>Anthemidinae</taxon>
        <taxon>Tanacetum</taxon>
    </lineage>
</organism>
<reference evidence="2" key="2">
    <citation type="submission" date="2022-01" db="EMBL/GenBank/DDBJ databases">
        <authorList>
            <person name="Yamashiro T."/>
            <person name="Shiraishi A."/>
            <person name="Satake H."/>
            <person name="Nakayama K."/>
        </authorList>
    </citation>
    <scope>NUCLEOTIDE SEQUENCE</scope>
</reference>
<protein>
    <submittedName>
        <fullName evidence="2">Ribonuclease H-like domain-containing protein</fullName>
    </submittedName>
</protein>
<comment type="caution">
    <text evidence="2">The sequence shown here is derived from an EMBL/GenBank/DDBJ whole genome shotgun (WGS) entry which is preliminary data.</text>
</comment>
<evidence type="ECO:0000313" key="2">
    <source>
        <dbReference type="EMBL" id="GJS97231.1"/>
    </source>
</evidence>
<feature type="domain" description="Reverse transcriptase Ty1/copia-type" evidence="1">
    <location>
        <begin position="126"/>
        <end position="177"/>
    </location>
</feature>
<dbReference type="Pfam" id="PF07727">
    <property type="entry name" value="RVT_2"/>
    <property type="match status" value="1"/>
</dbReference>
<name>A0ABQ5A6I6_9ASTR</name>
<dbReference type="InterPro" id="IPR013103">
    <property type="entry name" value="RVT_2"/>
</dbReference>
<gene>
    <name evidence="2" type="ORF">Tco_0804199</name>
</gene>
<sequence>MPVSPILTTRLYKDHPLEQIIGDIHSAPQTRRMTKSLTEHGLFSSDKQRINHKGFQNCLFACFLSQAEPKKVIQALQDPSWIEAMQEELMQFKYTRTEDEEGIVISNKARLAAQGYTQEEGIDYDEMDIKSAFLYGEIEEEVYACQPLGFEDPEFSDRVYKVENALYGLHQAPRAWPDIKFSCNVLGANSKSHLKFRHDNPQHENYQFLRSRLDFMAFARRKQWFANSTTKAEYVTASSCCGQVLWIQNQFLDYGYNFMNTKIFIDNKSTICIVKNPLFHSKTKHIEIRHHFIRDSYEKKLIQVIKIHTYHNVADLLTKAFDVSKFSNINICKYWNALTSEAID</sequence>
<proteinExistence type="predicted"/>
<dbReference type="Proteomes" id="UP001151760">
    <property type="component" value="Unassembled WGS sequence"/>
</dbReference>
<reference evidence="2" key="1">
    <citation type="journal article" date="2022" name="Int. J. Mol. Sci.">
        <title>Draft Genome of Tanacetum Coccineum: Genomic Comparison of Closely Related Tanacetum-Family Plants.</title>
        <authorList>
            <person name="Yamashiro T."/>
            <person name="Shiraishi A."/>
            <person name="Nakayama K."/>
            <person name="Satake H."/>
        </authorList>
    </citation>
    <scope>NUCLEOTIDE SEQUENCE</scope>
</reference>
<dbReference type="CDD" id="cd09272">
    <property type="entry name" value="RNase_HI_RT_Ty1"/>
    <property type="match status" value="1"/>
</dbReference>
<dbReference type="PANTHER" id="PTHR11439">
    <property type="entry name" value="GAG-POL-RELATED RETROTRANSPOSON"/>
    <property type="match status" value="1"/>
</dbReference>
<evidence type="ECO:0000259" key="1">
    <source>
        <dbReference type="Pfam" id="PF07727"/>
    </source>
</evidence>
<keyword evidence="3" id="KW-1185">Reference proteome</keyword>
<accession>A0ABQ5A6I6</accession>
<evidence type="ECO:0000313" key="3">
    <source>
        <dbReference type="Proteomes" id="UP001151760"/>
    </source>
</evidence>
<dbReference type="EMBL" id="BQNB010011946">
    <property type="protein sequence ID" value="GJS97231.1"/>
    <property type="molecule type" value="Genomic_DNA"/>
</dbReference>